<protein>
    <submittedName>
        <fullName evidence="1">Uncharacterized protein</fullName>
    </submittedName>
</protein>
<accession>A0AAD6TEV9</accession>
<keyword evidence="2" id="KW-1185">Reference proteome</keyword>
<proteinExistence type="predicted"/>
<comment type="caution">
    <text evidence="1">The sequence shown here is derived from an EMBL/GenBank/DDBJ whole genome shotgun (WGS) entry which is preliminary data.</text>
</comment>
<reference evidence="1" key="1">
    <citation type="submission" date="2023-03" db="EMBL/GenBank/DDBJ databases">
        <title>Massive genome expansion in bonnet fungi (Mycena s.s.) driven by repeated elements and novel gene families across ecological guilds.</title>
        <authorList>
            <consortium name="Lawrence Berkeley National Laboratory"/>
            <person name="Harder C.B."/>
            <person name="Miyauchi S."/>
            <person name="Viragh M."/>
            <person name="Kuo A."/>
            <person name="Thoen E."/>
            <person name="Andreopoulos B."/>
            <person name="Lu D."/>
            <person name="Skrede I."/>
            <person name="Drula E."/>
            <person name="Henrissat B."/>
            <person name="Morin E."/>
            <person name="Kohler A."/>
            <person name="Barry K."/>
            <person name="LaButti K."/>
            <person name="Morin E."/>
            <person name="Salamov A."/>
            <person name="Lipzen A."/>
            <person name="Mereny Z."/>
            <person name="Hegedus B."/>
            <person name="Baldrian P."/>
            <person name="Stursova M."/>
            <person name="Weitz H."/>
            <person name="Taylor A."/>
            <person name="Grigoriev I.V."/>
            <person name="Nagy L.G."/>
            <person name="Martin F."/>
            <person name="Kauserud H."/>
        </authorList>
    </citation>
    <scope>NUCLEOTIDE SEQUENCE</scope>
    <source>
        <strain evidence="1">CBHHK200</strain>
    </source>
</reference>
<evidence type="ECO:0000313" key="1">
    <source>
        <dbReference type="EMBL" id="KAJ7044387.1"/>
    </source>
</evidence>
<organism evidence="1 2">
    <name type="scientific">Mycena alexandri</name>
    <dbReference type="NCBI Taxonomy" id="1745969"/>
    <lineage>
        <taxon>Eukaryota</taxon>
        <taxon>Fungi</taxon>
        <taxon>Dikarya</taxon>
        <taxon>Basidiomycota</taxon>
        <taxon>Agaricomycotina</taxon>
        <taxon>Agaricomycetes</taxon>
        <taxon>Agaricomycetidae</taxon>
        <taxon>Agaricales</taxon>
        <taxon>Marasmiineae</taxon>
        <taxon>Mycenaceae</taxon>
        <taxon>Mycena</taxon>
    </lineage>
</organism>
<dbReference type="EMBL" id="JARJCM010000007">
    <property type="protein sequence ID" value="KAJ7044387.1"/>
    <property type="molecule type" value="Genomic_DNA"/>
</dbReference>
<gene>
    <name evidence="1" type="ORF">C8F04DRAFT_1070282</name>
</gene>
<dbReference type="Proteomes" id="UP001218188">
    <property type="component" value="Unassembled WGS sequence"/>
</dbReference>
<dbReference type="AlphaFoldDB" id="A0AAD6TEV9"/>
<feature type="non-terminal residue" evidence="1">
    <location>
        <position position="1"/>
    </location>
</feature>
<name>A0AAD6TEV9_9AGAR</name>
<evidence type="ECO:0000313" key="2">
    <source>
        <dbReference type="Proteomes" id="UP001218188"/>
    </source>
</evidence>
<sequence>TISLIFILFILMIHFACFAFTLISNTLIPSNLLYLSATTTFCILPPSYSTGHFKHEYSYIRQILYSGHFTLYLTFLTHSSHIPQTHNIFPTYCQREELNRSSGISDYAGD</sequence>